<protein>
    <recommendedName>
        <fullName evidence="3">Tyrosine specific protein phosphatases domain-containing protein</fullName>
    </recommendedName>
</protein>
<dbReference type="GO" id="GO:0062026">
    <property type="term" value="P:negative regulation of SCF-dependent proteasomal ubiquitin-dependent catabolic process"/>
    <property type="evidence" value="ECO:0007669"/>
    <property type="project" value="TreeGrafter"/>
</dbReference>
<dbReference type="SMART" id="SM00195">
    <property type="entry name" value="DSPc"/>
    <property type="match status" value="1"/>
</dbReference>
<dbReference type="InterPro" id="IPR000387">
    <property type="entry name" value="Tyr_Pase_dom"/>
</dbReference>
<evidence type="ECO:0000259" key="3">
    <source>
        <dbReference type="PROSITE" id="PS50056"/>
    </source>
</evidence>
<dbReference type="InterPro" id="IPR020422">
    <property type="entry name" value="TYR_PHOSPHATASE_DUAL_dom"/>
</dbReference>
<dbReference type="GO" id="GO:0140096">
    <property type="term" value="F:catalytic activity, acting on a protein"/>
    <property type="evidence" value="ECO:0007669"/>
    <property type="project" value="UniProtKB-ARBA"/>
</dbReference>
<dbReference type="CDD" id="cd14498">
    <property type="entry name" value="DSP"/>
    <property type="match status" value="1"/>
</dbReference>
<dbReference type="EMBL" id="PDNA01000063">
    <property type="protein sequence ID" value="PGH17585.1"/>
    <property type="molecule type" value="Genomic_DNA"/>
</dbReference>
<comment type="caution">
    <text evidence="4">The sequence shown here is derived from an EMBL/GenBank/DDBJ whole genome shotgun (WGS) entry which is preliminary data.</text>
</comment>
<keyword evidence="5" id="KW-1185">Reference proteome</keyword>
<dbReference type="PANTHER" id="PTHR46588:SF1">
    <property type="entry name" value="SERINE_THREONINE_TYROSINE-INTERACTING PROTEIN"/>
    <property type="match status" value="1"/>
</dbReference>
<evidence type="ECO:0000256" key="1">
    <source>
        <dbReference type="ARBA" id="ARBA00009649"/>
    </source>
</evidence>
<dbReference type="PANTHER" id="PTHR46588">
    <property type="entry name" value="SERINE/THREONINE/TYROSINE-INTERACTING PROTEIN"/>
    <property type="match status" value="1"/>
</dbReference>
<dbReference type="InterPro" id="IPR052449">
    <property type="entry name" value="STYX-Interacting_Phosphatase"/>
</dbReference>
<feature type="compositionally biased region" description="Polar residues" evidence="2">
    <location>
        <begin position="28"/>
        <end position="39"/>
    </location>
</feature>
<dbReference type="Proteomes" id="UP000224634">
    <property type="component" value="Unassembled WGS sequence"/>
</dbReference>
<dbReference type="GO" id="GO:1990444">
    <property type="term" value="F:F-box domain binding"/>
    <property type="evidence" value="ECO:0007669"/>
    <property type="project" value="TreeGrafter"/>
</dbReference>
<evidence type="ECO:0000313" key="5">
    <source>
        <dbReference type="Proteomes" id="UP000224634"/>
    </source>
</evidence>
<dbReference type="Pfam" id="PF00782">
    <property type="entry name" value="DSPc"/>
    <property type="match status" value="1"/>
</dbReference>
<sequence>MTAVADISLAGHSADASSNGVHPAASKYTPTQPWSTGLSANRPTVEHLQYQNIEPLTPPTEHDFPPGYLACPGLFSSLGTHNFTSTAGIGAWLYTMRRDAQAILPFLYLGPNTAARNTEFLRSEGITLMLGVRGTHSSHPTIINSDKQAHELGIEADYVVVDESQDLASKLRSIICRINGHVCCCEKHQKGQKTPFAPGPPKKVLVFCETGNERSGVVVVAYLMAIFNMSPEAAMVNVQGQRLCASLGGTFRHALASFADVINAARDVTRANRFSASLTIPESEVARSRSRSRKRSFSSAVDVMEQNDSDGCMDNARFEDRNERVPFADVDMS</sequence>
<feature type="domain" description="Tyrosine specific protein phosphatases" evidence="3">
    <location>
        <begin position="198"/>
        <end position="242"/>
    </location>
</feature>
<dbReference type="InterPro" id="IPR029021">
    <property type="entry name" value="Prot-tyrosine_phosphatase-like"/>
</dbReference>
<feature type="region of interest" description="Disordered" evidence="2">
    <location>
        <begin position="13"/>
        <end position="39"/>
    </location>
</feature>
<evidence type="ECO:0000256" key="2">
    <source>
        <dbReference type="SAM" id="MobiDB-lite"/>
    </source>
</evidence>
<dbReference type="GO" id="GO:0005654">
    <property type="term" value="C:nucleoplasm"/>
    <property type="evidence" value="ECO:0007669"/>
    <property type="project" value="TreeGrafter"/>
</dbReference>
<organism evidence="4 5">
    <name type="scientific">Polytolypa hystricis (strain UAMH7299)</name>
    <dbReference type="NCBI Taxonomy" id="1447883"/>
    <lineage>
        <taxon>Eukaryota</taxon>
        <taxon>Fungi</taxon>
        <taxon>Dikarya</taxon>
        <taxon>Ascomycota</taxon>
        <taxon>Pezizomycotina</taxon>
        <taxon>Eurotiomycetes</taxon>
        <taxon>Eurotiomycetidae</taxon>
        <taxon>Onygenales</taxon>
        <taxon>Onygenales incertae sedis</taxon>
        <taxon>Polytolypa</taxon>
    </lineage>
</organism>
<accession>A0A2B7Y8L4</accession>
<dbReference type="SUPFAM" id="SSF52799">
    <property type="entry name" value="(Phosphotyrosine protein) phosphatases II"/>
    <property type="match status" value="1"/>
</dbReference>
<proteinExistence type="inferred from homology"/>
<dbReference type="InterPro" id="IPR000340">
    <property type="entry name" value="Dual-sp_phosphatase_cat-dom"/>
</dbReference>
<dbReference type="GO" id="GO:0070372">
    <property type="term" value="P:regulation of ERK1 and ERK2 cascade"/>
    <property type="evidence" value="ECO:0007669"/>
    <property type="project" value="TreeGrafter"/>
</dbReference>
<comment type="similarity">
    <text evidence="1">Belongs to the protein-tyrosine phosphatase family. Non-receptor class subfamily.</text>
</comment>
<evidence type="ECO:0000313" key="4">
    <source>
        <dbReference type="EMBL" id="PGH17585.1"/>
    </source>
</evidence>
<dbReference type="STRING" id="1447883.A0A2B7Y8L4"/>
<dbReference type="Gene3D" id="3.90.190.10">
    <property type="entry name" value="Protein tyrosine phosphatase superfamily"/>
    <property type="match status" value="1"/>
</dbReference>
<dbReference type="PROSITE" id="PS50056">
    <property type="entry name" value="TYR_PHOSPHATASE_2"/>
    <property type="match status" value="1"/>
</dbReference>
<dbReference type="OrthoDB" id="10252009at2759"/>
<gene>
    <name evidence="4" type="ORF">AJ80_04763</name>
</gene>
<dbReference type="GO" id="GO:0005737">
    <property type="term" value="C:cytoplasm"/>
    <property type="evidence" value="ECO:0007669"/>
    <property type="project" value="TreeGrafter"/>
</dbReference>
<name>A0A2B7Y8L4_POLH7</name>
<dbReference type="AlphaFoldDB" id="A0A2B7Y8L4"/>
<reference evidence="4 5" key="1">
    <citation type="submission" date="2017-10" db="EMBL/GenBank/DDBJ databases">
        <title>Comparative genomics in systemic dimorphic fungi from Ajellomycetaceae.</title>
        <authorList>
            <person name="Munoz J.F."/>
            <person name="Mcewen J.G."/>
            <person name="Clay O.K."/>
            <person name="Cuomo C.A."/>
        </authorList>
    </citation>
    <scope>NUCLEOTIDE SEQUENCE [LARGE SCALE GENOMIC DNA]</scope>
    <source>
        <strain evidence="4 5">UAMH7299</strain>
    </source>
</reference>